<accession>A0ABZ2LXB2</accession>
<feature type="region of interest" description="Disordered" evidence="1">
    <location>
        <begin position="20"/>
        <end position="47"/>
    </location>
</feature>
<name>A0ABZ2LXB2_9BACT</name>
<reference evidence="2 3" key="1">
    <citation type="submission" date="2021-12" db="EMBL/GenBank/DDBJ databases">
        <title>Discovery of the Pendulisporaceae a myxobacterial family with distinct sporulation behavior and unique specialized metabolism.</title>
        <authorList>
            <person name="Garcia R."/>
            <person name="Popoff A."/>
            <person name="Bader C.D."/>
            <person name="Loehr J."/>
            <person name="Walesch S."/>
            <person name="Walt C."/>
            <person name="Boldt J."/>
            <person name="Bunk B."/>
            <person name="Haeckl F.J.F.P.J."/>
            <person name="Gunesch A.P."/>
            <person name="Birkelbach J."/>
            <person name="Nuebel U."/>
            <person name="Pietschmann T."/>
            <person name="Bach T."/>
            <person name="Mueller R."/>
        </authorList>
    </citation>
    <scope>NUCLEOTIDE SEQUENCE [LARGE SCALE GENOMIC DNA]</scope>
    <source>
        <strain evidence="2 3">MSr11954</strain>
    </source>
</reference>
<organism evidence="2 3">
    <name type="scientific">Pendulispora albinea</name>
    <dbReference type="NCBI Taxonomy" id="2741071"/>
    <lineage>
        <taxon>Bacteria</taxon>
        <taxon>Pseudomonadati</taxon>
        <taxon>Myxococcota</taxon>
        <taxon>Myxococcia</taxon>
        <taxon>Myxococcales</taxon>
        <taxon>Sorangiineae</taxon>
        <taxon>Pendulisporaceae</taxon>
        <taxon>Pendulispora</taxon>
    </lineage>
</organism>
<evidence type="ECO:0000313" key="3">
    <source>
        <dbReference type="Proteomes" id="UP001370348"/>
    </source>
</evidence>
<evidence type="ECO:0000313" key="2">
    <source>
        <dbReference type="EMBL" id="WXB15380.1"/>
    </source>
</evidence>
<evidence type="ECO:0000256" key="1">
    <source>
        <dbReference type="SAM" id="MobiDB-lite"/>
    </source>
</evidence>
<dbReference type="RefSeq" id="WP_394825006.1">
    <property type="nucleotide sequence ID" value="NZ_CP089984.1"/>
</dbReference>
<dbReference type="Proteomes" id="UP001370348">
    <property type="component" value="Chromosome"/>
</dbReference>
<gene>
    <name evidence="2" type="ORF">LZC94_47115</name>
</gene>
<proteinExistence type="predicted"/>
<dbReference type="EMBL" id="CP089984">
    <property type="protein sequence ID" value="WXB15380.1"/>
    <property type="molecule type" value="Genomic_DNA"/>
</dbReference>
<sequence length="72" mass="7871">MNRARVAALLHELVDAWLEEEAGAPGAGDAPKPRRARRIPPPSQPVDELAERRAKNILREYGIVETNDAGST</sequence>
<keyword evidence="3" id="KW-1185">Reference proteome</keyword>
<protein>
    <submittedName>
        <fullName evidence="2">Uncharacterized protein</fullName>
    </submittedName>
</protein>